<sequence>MRNYKNKKKRKNRTKTPSYVLKLQFKINEQQEGILNKRLEIGRKLYNAILGHSLKQHKTMIERKYYRKVKNSIIEINKKIKNCKDKKKLKIIEAEKKKLYKELNSIHAEFGLNEYALINYTTPLYKPFKKNIDNKTAQAIASRAWKAIDKLLKGEADRIYFKKYNEFNSLEGKWNKSGLKYDGMGNIVWNELKIPVIIKNNDTYAQMALQDRVKYCRVIRRLIRGKYKYYVQLVLEGIPPIKVNKETGEIKRRVGIGSVGLDIGTKTIAVASDYSVKLFELCPEINNIYKIERKLQRTLDRQRRSNNPSNYNEDGTIKIGIKLIWNKSNKYIRTQNRLSDIKRKQKVIRKQSHEILANYIISLGDTILVEDMNYKGLQKRAKNTTKNKKGKFNKKKRFGKSLANKAPSMLLTIIDRKLQYEGLELNEVDTKNVKASQYNHIEDKYIKKSLSERWNDFGEFKIQRDLYSSFIIKNVIVKNLNSIDRENMICDFEKFKELHDEEIQRLKELKKDNYKFVSSFGI</sequence>
<dbReference type="EMBL" id="JAGSOJ010000001">
    <property type="protein sequence ID" value="MCM1989565.1"/>
    <property type="molecule type" value="Genomic_DNA"/>
</dbReference>
<organism evidence="1 2">
    <name type="scientific">Oceanirhabdus seepicola</name>
    <dbReference type="NCBI Taxonomy" id="2828781"/>
    <lineage>
        <taxon>Bacteria</taxon>
        <taxon>Bacillati</taxon>
        <taxon>Bacillota</taxon>
        <taxon>Clostridia</taxon>
        <taxon>Eubacteriales</taxon>
        <taxon>Clostridiaceae</taxon>
        <taxon>Oceanirhabdus</taxon>
    </lineage>
</organism>
<gene>
    <name evidence="1" type="ORF">KDK92_07415</name>
</gene>
<reference evidence="1" key="1">
    <citation type="journal article" date="2021" name="mSystems">
        <title>Bacteria and Archaea Synergistically Convert Glycine Betaine to Biogenic Methane in the Formosa Cold Seep of the South China Sea.</title>
        <authorList>
            <person name="Li L."/>
            <person name="Zhang W."/>
            <person name="Zhang S."/>
            <person name="Song L."/>
            <person name="Sun Q."/>
            <person name="Zhang H."/>
            <person name="Xiang H."/>
            <person name="Dong X."/>
        </authorList>
    </citation>
    <scope>NUCLEOTIDE SEQUENCE</scope>
    <source>
        <strain evidence="1">ZWT</strain>
    </source>
</reference>
<comment type="caution">
    <text evidence="1">The sequence shown here is derived from an EMBL/GenBank/DDBJ whole genome shotgun (WGS) entry which is preliminary data.</text>
</comment>
<accession>A0A9J6P102</accession>
<dbReference type="AlphaFoldDB" id="A0A9J6P102"/>
<name>A0A9J6P102_9CLOT</name>
<proteinExistence type="predicted"/>
<reference evidence="1" key="2">
    <citation type="submission" date="2021-04" db="EMBL/GenBank/DDBJ databases">
        <authorList>
            <person name="Dong X."/>
        </authorList>
    </citation>
    <scope>NUCLEOTIDE SEQUENCE</scope>
    <source>
        <strain evidence="1">ZWT</strain>
    </source>
</reference>
<keyword evidence="2" id="KW-1185">Reference proteome</keyword>
<evidence type="ECO:0000313" key="2">
    <source>
        <dbReference type="Proteomes" id="UP001056429"/>
    </source>
</evidence>
<dbReference type="RefSeq" id="WP_250858557.1">
    <property type="nucleotide sequence ID" value="NZ_JAGSOJ010000001.1"/>
</dbReference>
<protein>
    <submittedName>
        <fullName evidence="1">Transposase</fullName>
    </submittedName>
</protein>
<dbReference type="Proteomes" id="UP001056429">
    <property type="component" value="Unassembled WGS sequence"/>
</dbReference>
<evidence type="ECO:0000313" key="1">
    <source>
        <dbReference type="EMBL" id="MCM1989565.1"/>
    </source>
</evidence>